<dbReference type="InterPro" id="IPR011042">
    <property type="entry name" value="6-blade_b-propeller_TolB-like"/>
</dbReference>
<dbReference type="PATRIC" id="fig|1617426.3.peg.1350"/>
<gene>
    <name evidence="2" type="primary">yliI</name>
    <name evidence="2" type="ORF">TR69_WS6001001368</name>
</gene>
<comment type="caution">
    <text evidence="2">The sequence shown here is derived from an EMBL/GenBank/DDBJ whole genome shotgun (WGS) entry which is preliminary data.</text>
</comment>
<evidence type="ECO:0000259" key="1">
    <source>
        <dbReference type="Pfam" id="PF07995"/>
    </source>
</evidence>
<dbReference type="InterPro" id="IPR012938">
    <property type="entry name" value="Glc/Sorbosone_DH"/>
</dbReference>
<dbReference type="Gene3D" id="2.120.10.30">
    <property type="entry name" value="TolB, C-terminal domain"/>
    <property type="match status" value="1"/>
</dbReference>
<proteinExistence type="predicted"/>
<dbReference type="AlphaFoldDB" id="A0A136LWP2"/>
<dbReference type="SUPFAM" id="SSF50952">
    <property type="entry name" value="Soluble quinoprotein glucose dehydrogenase"/>
    <property type="match status" value="1"/>
</dbReference>
<dbReference type="InterPro" id="IPR011041">
    <property type="entry name" value="Quinoprot_gluc/sorb_DH_b-prop"/>
</dbReference>
<sequence length="420" mass="45357">MSMKLTQLLRKPSPPVIIAGLIIAVLLGGVAVLTYDRARNTEDTTPTILPDLPAGTGVAMSPTPTGPVPTISTEEPGFTDEVVQEDLTAPWDILFLDESTWLVSEKDGTMVLIKDGSMTRFTGPDDVMSIGEGGLTGLALDPEYTTNRLLYTCYNSASNDVRVVRFRFEPEQRSLTEKKILVEGIPSIAGGRHSGCQLEFGPDGFLWVGTGDAATAENPQDLQSLGGKILRIDRDGNPAYDNLQGGADLRVYSYGHRNVQGLGFFNPAYRFDAPGINIEHGSTLDDEVNPLVPGNFGWDPNPGYREAGVPMTDLEKFPDAVEAIWSSGNPTIATSGGTVINGEQWKSWNQSVAVGVQKDQHVLILKVNQDMTLADETVILKGAYGRIRTVQQGPDGNLYLLTDRREGSGADVIVRLSPNP</sequence>
<organism evidence="2 3">
    <name type="scientific">candidate division WS6 bacterium OLB20</name>
    <dbReference type="NCBI Taxonomy" id="1617426"/>
    <lineage>
        <taxon>Bacteria</taxon>
        <taxon>Candidatus Dojkabacteria</taxon>
    </lineage>
</organism>
<dbReference type="Proteomes" id="UP000070457">
    <property type="component" value="Unassembled WGS sequence"/>
</dbReference>
<accession>A0A136LWP2</accession>
<keyword evidence="2" id="KW-0560">Oxidoreductase</keyword>
<reference evidence="2 3" key="1">
    <citation type="submission" date="2015-02" db="EMBL/GenBank/DDBJ databases">
        <title>Improved understanding of the partial-nitritation anammox process through 23 genomes representing the majority of the microbial community.</title>
        <authorList>
            <person name="Speth D.R."/>
            <person name="In T Zandt M."/>
            <person name="Guerrero Cruz S."/>
            <person name="Jetten M.S."/>
            <person name="Dutilh B.E."/>
        </authorList>
    </citation>
    <scope>NUCLEOTIDE SEQUENCE [LARGE SCALE GENOMIC DNA]</scope>
    <source>
        <strain evidence="2">OLB20</strain>
    </source>
</reference>
<dbReference type="PANTHER" id="PTHR19328">
    <property type="entry name" value="HEDGEHOG-INTERACTING PROTEIN"/>
    <property type="match status" value="1"/>
</dbReference>
<evidence type="ECO:0000313" key="2">
    <source>
        <dbReference type="EMBL" id="KXK26074.1"/>
    </source>
</evidence>
<dbReference type="EC" id="1.1.5.-" evidence="2"/>
<feature type="domain" description="Glucose/Sorbosone dehydrogenase" evidence="1">
    <location>
        <begin position="87"/>
        <end position="408"/>
    </location>
</feature>
<dbReference type="PANTHER" id="PTHR19328:SF13">
    <property type="entry name" value="HIPL1 PROTEIN"/>
    <property type="match status" value="1"/>
</dbReference>
<name>A0A136LWP2_9BACT</name>
<evidence type="ECO:0000313" key="3">
    <source>
        <dbReference type="Proteomes" id="UP000070457"/>
    </source>
</evidence>
<dbReference type="Pfam" id="PF07995">
    <property type="entry name" value="GSDH"/>
    <property type="match status" value="1"/>
</dbReference>
<dbReference type="STRING" id="1617426.TR69_WS6001001368"/>
<protein>
    <submittedName>
        <fullName evidence="2">Soluble aldose sugar dehydrogenase YliI</fullName>
        <ecNumber evidence="2">1.1.5.-</ecNumber>
    </submittedName>
</protein>
<dbReference type="EMBL" id="JYNZ01000005">
    <property type="protein sequence ID" value="KXK26074.1"/>
    <property type="molecule type" value="Genomic_DNA"/>
</dbReference>
<dbReference type="GO" id="GO:0016491">
    <property type="term" value="F:oxidoreductase activity"/>
    <property type="evidence" value="ECO:0007669"/>
    <property type="project" value="UniProtKB-KW"/>
</dbReference>